<evidence type="ECO:0000313" key="2">
    <source>
        <dbReference type="EMBL" id="JAE36514.1"/>
    </source>
</evidence>
<sequence>MSSCPTSLASAAARTPLMHRRRRRPRKPRHWRRCWTRCPA</sequence>
<feature type="region of interest" description="Disordered" evidence="1">
    <location>
        <begin position="1"/>
        <end position="29"/>
    </location>
</feature>
<dbReference type="EMBL" id="GBRH01161382">
    <property type="protein sequence ID" value="JAE36514.1"/>
    <property type="molecule type" value="Transcribed_RNA"/>
</dbReference>
<name>A0A0A9HL07_ARUDO</name>
<accession>A0A0A9HL07</accession>
<feature type="compositionally biased region" description="Basic residues" evidence="1">
    <location>
        <begin position="17"/>
        <end position="29"/>
    </location>
</feature>
<protein>
    <submittedName>
        <fullName evidence="2">Uncharacterized protein</fullName>
    </submittedName>
</protein>
<reference evidence="2" key="1">
    <citation type="submission" date="2014-09" db="EMBL/GenBank/DDBJ databases">
        <authorList>
            <person name="Magalhaes I.L.F."/>
            <person name="Oliveira U."/>
            <person name="Santos F.R."/>
            <person name="Vidigal T.H.D.A."/>
            <person name="Brescovit A.D."/>
            <person name="Santos A.J."/>
        </authorList>
    </citation>
    <scope>NUCLEOTIDE SEQUENCE</scope>
    <source>
        <tissue evidence="2">Shoot tissue taken approximately 20 cm above the soil surface</tissue>
    </source>
</reference>
<evidence type="ECO:0000256" key="1">
    <source>
        <dbReference type="SAM" id="MobiDB-lite"/>
    </source>
</evidence>
<reference evidence="2" key="2">
    <citation type="journal article" date="2015" name="Data Brief">
        <title>Shoot transcriptome of the giant reed, Arundo donax.</title>
        <authorList>
            <person name="Barrero R.A."/>
            <person name="Guerrero F.D."/>
            <person name="Moolhuijzen P."/>
            <person name="Goolsby J.A."/>
            <person name="Tidwell J."/>
            <person name="Bellgard S.E."/>
            <person name="Bellgard M.I."/>
        </authorList>
    </citation>
    <scope>NUCLEOTIDE SEQUENCE</scope>
    <source>
        <tissue evidence="2">Shoot tissue taken approximately 20 cm above the soil surface</tissue>
    </source>
</reference>
<organism evidence="2">
    <name type="scientific">Arundo donax</name>
    <name type="common">Giant reed</name>
    <name type="synonym">Donax arundinaceus</name>
    <dbReference type="NCBI Taxonomy" id="35708"/>
    <lineage>
        <taxon>Eukaryota</taxon>
        <taxon>Viridiplantae</taxon>
        <taxon>Streptophyta</taxon>
        <taxon>Embryophyta</taxon>
        <taxon>Tracheophyta</taxon>
        <taxon>Spermatophyta</taxon>
        <taxon>Magnoliopsida</taxon>
        <taxon>Liliopsida</taxon>
        <taxon>Poales</taxon>
        <taxon>Poaceae</taxon>
        <taxon>PACMAD clade</taxon>
        <taxon>Arundinoideae</taxon>
        <taxon>Arundineae</taxon>
        <taxon>Arundo</taxon>
    </lineage>
</organism>
<dbReference type="AlphaFoldDB" id="A0A0A9HL07"/>
<proteinExistence type="predicted"/>